<organism evidence="1 2">
    <name type="scientific">Baudoinia panamericana (strain UAMH 10762)</name>
    <name type="common">Angels' share fungus</name>
    <name type="synonym">Baudoinia compniacensis (strain UAMH 10762)</name>
    <dbReference type="NCBI Taxonomy" id="717646"/>
    <lineage>
        <taxon>Eukaryota</taxon>
        <taxon>Fungi</taxon>
        <taxon>Dikarya</taxon>
        <taxon>Ascomycota</taxon>
        <taxon>Pezizomycotina</taxon>
        <taxon>Dothideomycetes</taxon>
        <taxon>Dothideomycetidae</taxon>
        <taxon>Mycosphaerellales</taxon>
        <taxon>Teratosphaeriaceae</taxon>
        <taxon>Baudoinia</taxon>
    </lineage>
</organism>
<dbReference type="eggNOG" id="ENOG502SNAB">
    <property type="taxonomic scope" value="Eukaryota"/>
</dbReference>
<gene>
    <name evidence="1" type="ORF">BAUCODRAFT_128400</name>
</gene>
<dbReference type="KEGG" id="bcom:BAUCODRAFT_128400"/>
<dbReference type="SUPFAM" id="SSF53335">
    <property type="entry name" value="S-adenosyl-L-methionine-dependent methyltransferases"/>
    <property type="match status" value="1"/>
</dbReference>
<reference evidence="1 2" key="1">
    <citation type="journal article" date="2012" name="PLoS Pathog.">
        <title>Diverse lifestyles and strategies of plant pathogenesis encoded in the genomes of eighteen Dothideomycetes fungi.</title>
        <authorList>
            <person name="Ohm R.A."/>
            <person name="Feau N."/>
            <person name="Henrissat B."/>
            <person name="Schoch C.L."/>
            <person name="Horwitz B.A."/>
            <person name="Barry K.W."/>
            <person name="Condon B.J."/>
            <person name="Copeland A.C."/>
            <person name="Dhillon B."/>
            <person name="Glaser F."/>
            <person name="Hesse C.N."/>
            <person name="Kosti I."/>
            <person name="LaButti K."/>
            <person name="Lindquist E.A."/>
            <person name="Lucas S."/>
            <person name="Salamov A.A."/>
            <person name="Bradshaw R.E."/>
            <person name="Ciuffetti L."/>
            <person name="Hamelin R.C."/>
            <person name="Kema G.H.J."/>
            <person name="Lawrence C."/>
            <person name="Scott J.A."/>
            <person name="Spatafora J.W."/>
            <person name="Turgeon B.G."/>
            <person name="de Wit P.J.G.M."/>
            <person name="Zhong S."/>
            <person name="Goodwin S.B."/>
            <person name="Grigoriev I.V."/>
        </authorList>
    </citation>
    <scope>NUCLEOTIDE SEQUENCE [LARGE SCALE GENOMIC DNA]</scope>
    <source>
        <strain evidence="1 2">UAMH 10762</strain>
    </source>
</reference>
<evidence type="ECO:0000313" key="1">
    <source>
        <dbReference type="EMBL" id="EMC99607.1"/>
    </source>
</evidence>
<sequence>MSEDWKPYTLPRDHTESNRLDAEHRGYKVNVGYLLHPRIREALPTNAHQFPKERDGKVEYGLLNVLKDVPEHHKAKFDVFHLRLLICGLKTRDWQKAARHVLDLLKPGGWIQWQDSNFPNLKCYNNKPGASRKACSGLLSPVLKALSAQDKFMPHSITGLMSLVQNAGFEDCDEDVSSSDRVAETRATNNVYQQDAVTTLGKVLAQQGAMPGWTKEQVDAVTARCIEELRDAKVYWRWDFHIVTGKKGP</sequence>
<name>M2LY31_BAUPA</name>
<dbReference type="EMBL" id="KB445551">
    <property type="protein sequence ID" value="EMC99607.1"/>
    <property type="molecule type" value="Genomic_DNA"/>
</dbReference>
<dbReference type="Gene3D" id="3.40.50.150">
    <property type="entry name" value="Vaccinia Virus protein VP39"/>
    <property type="match status" value="1"/>
</dbReference>
<dbReference type="OrthoDB" id="417697at2759"/>
<dbReference type="OMA" id="AMQWEEC"/>
<dbReference type="InterPro" id="IPR029063">
    <property type="entry name" value="SAM-dependent_MTases_sf"/>
</dbReference>
<evidence type="ECO:0000313" key="2">
    <source>
        <dbReference type="Proteomes" id="UP000011761"/>
    </source>
</evidence>
<dbReference type="GeneID" id="19108186"/>
<keyword evidence="2" id="KW-1185">Reference proteome</keyword>
<dbReference type="AlphaFoldDB" id="M2LY31"/>
<accession>M2LY31</accession>
<dbReference type="Proteomes" id="UP000011761">
    <property type="component" value="Unassembled WGS sequence"/>
</dbReference>
<dbReference type="RefSeq" id="XP_007673241.1">
    <property type="nucleotide sequence ID" value="XM_007675051.1"/>
</dbReference>
<dbReference type="HOGENOM" id="CLU_010595_9_1_1"/>
<evidence type="ECO:0008006" key="3">
    <source>
        <dbReference type="Google" id="ProtNLM"/>
    </source>
</evidence>
<protein>
    <recommendedName>
        <fullName evidence="3">Methyltransferase type 11 domain-containing protein</fullName>
    </recommendedName>
</protein>
<proteinExistence type="predicted"/>